<sequence>MKYSTEWTWFWILLLFHQSLVFAVDDKTLSLQSSSDFWATRGRRGGENNHSPEDLIFWANRGKRVNYNLPRPNGFLFPTTLSINPNGNILDKRKYFNLPRPNGFMFPSSIDKRGSLNPEEQEMMNAYYNHLIKKNYNLPKPNNFFFLSKNAQNPKRGDEAFKNYNLPNPNGFLWPTKQGKREDLLPWNLAKPNGFFFPTVIKNGDGQQMGKRVALEEEIAKLYNKRGEEVSGDIFFAGRGKRGNVDLDTFFAGRGRRPDPDFNDDNMDSFWALRDNSSDRIFFSLLYEAYDGRWHPCSEEGLFENSSRESNGLTKDGYCWEEMCLFKRGNP</sequence>
<dbReference type="AlphaFoldDB" id="A0A7R8CB33"/>
<reference evidence="1" key="1">
    <citation type="submission" date="2021-02" db="EMBL/GenBank/DDBJ databases">
        <authorList>
            <person name="Bekaert M."/>
        </authorList>
    </citation>
    <scope>NUCLEOTIDE SEQUENCE</scope>
    <source>
        <strain evidence="1">IoA-00</strain>
    </source>
</reference>
<name>A0A7R8CB33_LEPSM</name>
<evidence type="ECO:0000313" key="1">
    <source>
        <dbReference type="EMBL" id="CAF2757033.1"/>
    </source>
</evidence>
<dbReference type="EMBL" id="HG994580">
    <property type="protein sequence ID" value="CAF2757033.1"/>
    <property type="molecule type" value="Genomic_DNA"/>
</dbReference>
<dbReference type="OrthoDB" id="10673671at2759"/>
<accession>A0A7R8CB33</accession>
<organism evidence="1 2">
    <name type="scientific">Lepeophtheirus salmonis</name>
    <name type="common">Salmon louse</name>
    <name type="synonym">Caligus salmonis</name>
    <dbReference type="NCBI Taxonomy" id="72036"/>
    <lineage>
        <taxon>Eukaryota</taxon>
        <taxon>Metazoa</taxon>
        <taxon>Ecdysozoa</taxon>
        <taxon>Arthropoda</taxon>
        <taxon>Crustacea</taxon>
        <taxon>Multicrustacea</taxon>
        <taxon>Hexanauplia</taxon>
        <taxon>Copepoda</taxon>
        <taxon>Siphonostomatoida</taxon>
        <taxon>Caligidae</taxon>
        <taxon>Lepeophtheirus</taxon>
    </lineage>
</organism>
<evidence type="ECO:0000313" key="2">
    <source>
        <dbReference type="Proteomes" id="UP000675881"/>
    </source>
</evidence>
<dbReference type="Proteomes" id="UP000675881">
    <property type="component" value="Chromosome 1"/>
</dbReference>
<proteinExistence type="predicted"/>
<protein>
    <submittedName>
        <fullName evidence="1">(salmon louse) hypothetical protein</fullName>
    </submittedName>
</protein>
<keyword evidence="2" id="KW-1185">Reference proteome</keyword>
<gene>
    <name evidence="1" type="ORF">LSAA_492</name>
</gene>